<comment type="caution">
    <text evidence="9">The sequence shown here is derived from an EMBL/GenBank/DDBJ whole genome shotgun (WGS) entry which is preliminary data.</text>
</comment>
<sequence length="208" mass="22214">MTSTNGDVPPRSADPDTGAALLEGGEAPPAGVQPFEEDLSGGGGDVGGGPGVEDVRGGGGRRRNKWTRVSDVRPMKQTDIDVYSTKKTVTQGFMDVALLSANADQLRTLVTRGDPDSPFRVVCIVFLAFSIVLQVVIAVCLMLKARYNINKQHHFRRAETINNVCMIASILLTVFNVLASAFTGEVPPVPSVPSATTLLENFHNSFNT</sequence>
<dbReference type="PANTHER" id="PTHR12316">
    <property type="entry name" value="NINJURIN-RELATED"/>
    <property type="match status" value="1"/>
</dbReference>
<evidence type="ECO:0000256" key="5">
    <source>
        <dbReference type="ARBA" id="ARBA00022989"/>
    </source>
</evidence>
<dbReference type="InterPro" id="IPR007007">
    <property type="entry name" value="Ninjurin"/>
</dbReference>
<keyword evidence="10" id="KW-1185">Reference proteome</keyword>
<comment type="subcellular location">
    <subcellularLocation>
        <location evidence="1">Membrane</location>
        <topology evidence="1">Multi-pass membrane protein</topology>
    </subcellularLocation>
</comment>
<evidence type="ECO:0000313" key="10">
    <source>
        <dbReference type="Proteomes" id="UP000440578"/>
    </source>
</evidence>
<feature type="transmembrane region" description="Helical" evidence="8">
    <location>
        <begin position="164"/>
        <end position="183"/>
    </location>
</feature>
<comment type="similarity">
    <text evidence="2">Belongs to the ninjurin family.</text>
</comment>
<dbReference type="Pfam" id="PF04923">
    <property type="entry name" value="Ninjurin"/>
    <property type="match status" value="1"/>
</dbReference>
<dbReference type="OrthoDB" id="6114058at2759"/>
<dbReference type="GO" id="GO:0007155">
    <property type="term" value="P:cell adhesion"/>
    <property type="evidence" value="ECO:0007669"/>
    <property type="project" value="UniProtKB-KW"/>
</dbReference>
<evidence type="ECO:0000256" key="6">
    <source>
        <dbReference type="ARBA" id="ARBA00023136"/>
    </source>
</evidence>
<dbReference type="GO" id="GO:0042246">
    <property type="term" value="P:tissue regeneration"/>
    <property type="evidence" value="ECO:0007669"/>
    <property type="project" value="InterPro"/>
</dbReference>
<accession>A0A6A4VIY6</accession>
<feature type="transmembrane region" description="Helical" evidence="8">
    <location>
        <begin position="119"/>
        <end position="143"/>
    </location>
</feature>
<dbReference type="PANTHER" id="PTHR12316:SF17">
    <property type="entry name" value="NINJURIN C, ISOFORM D"/>
    <property type="match status" value="1"/>
</dbReference>
<organism evidence="9 10">
    <name type="scientific">Amphibalanus amphitrite</name>
    <name type="common">Striped barnacle</name>
    <name type="synonym">Balanus amphitrite</name>
    <dbReference type="NCBI Taxonomy" id="1232801"/>
    <lineage>
        <taxon>Eukaryota</taxon>
        <taxon>Metazoa</taxon>
        <taxon>Ecdysozoa</taxon>
        <taxon>Arthropoda</taxon>
        <taxon>Crustacea</taxon>
        <taxon>Multicrustacea</taxon>
        <taxon>Cirripedia</taxon>
        <taxon>Thoracica</taxon>
        <taxon>Thoracicalcarea</taxon>
        <taxon>Balanomorpha</taxon>
        <taxon>Balanoidea</taxon>
        <taxon>Balanidae</taxon>
        <taxon>Amphibalaninae</taxon>
        <taxon>Amphibalanus</taxon>
    </lineage>
</organism>
<evidence type="ECO:0000256" key="2">
    <source>
        <dbReference type="ARBA" id="ARBA00008141"/>
    </source>
</evidence>
<evidence type="ECO:0000313" key="9">
    <source>
        <dbReference type="EMBL" id="KAF0290402.1"/>
    </source>
</evidence>
<keyword evidence="3 8" id="KW-0812">Transmembrane</keyword>
<reference evidence="9 10" key="1">
    <citation type="submission" date="2019-07" db="EMBL/GenBank/DDBJ databases">
        <title>Draft genome assembly of a fouling barnacle, Amphibalanus amphitrite (Darwin, 1854): The first reference genome for Thecostraca.</title>
        <authorList>
            <person name="Kim W."/>
        </authorList>
    </citation>
    <scope>NUCLEOTIDE SEQUENCE [LARGE SCALE GENOMIC DNA]</scope>
    <source>
        <strain evidence="9">SNU_AA5</strain>
        <tissue evidence="9">Soma without cirri and trophi</tissue>
    </source>
</reference>
<evidence type="ECO:0000256" key="4">
    <source>
        <dbReference type="ARBA" id="ARBA00022889"/>
    </source>
</evidence>
<dbReference type="EMBL" id="VIIS01001957">
    <property type="protein sequence ID" value="KAF0290402.1"/>
    <property type="molecule type" value="Genomic_DNA"/>
</dbReference>
<dbReference type="Proteomes" id="UP000440578">
    <property type="component" value="Unassembled WGS sequence"/>
</dbReference>
<evidence type="ECO:0000256" key="8">
    <source>
        <dbReference type="SAM" id="Phobius"/>
    </source>
</evidence>
<protein>
    <submittedName>
        <fullName evidence="9">Ninjurin-1</fullName>
    </submittedName>
</protein>
<dbReference type="GO" id="GO:0016020">
    <property type="term" value="C:membrane"/>
    <property type="evidence" value="ECO:0007669"/>
    <property type="project" value="UniProtKB-SubCell"/>
</dbReference>
<dbReference type="AlphaFoldDB" id="A0A6A4VIY6"/>
<evidence type="ECO:0000256" key="7">
    <source>
        <dbReference type="SAM" id="MobiDB-lite"/>
    </source>
</evidence>
<name>A0A6A4VIY6_AMPAM</name>
<gene>
    <name evidence="9" type="primary">NINJ1_0</name>
    <name evidence="9" type="ORF">FJT64_011385</name>
</gene>
<evidence type="ECO:0000256" key="1">
    <source>
        <dbReference type="ARBA" id="ARBA00004141"/>
    </source>
</evidence>
<keyword evidence="4" id="KW-0130">Cell adhesion</keyword>
<proteinExistence type="inferred from homology"/>
<feature type="region of interest" description="Disordered" evidence="7">
    <location>
        <begin position="1"/>
        <end position="64"/>
    </location>
</feature>
<feature type="compositionally biased region" description="Gly residues" evidence="7">
    <location>
        <begin position="40"/>
        <end position="51"/>
    </location>
</feature>
<evidence type="ECO:0000256" key="3">
    <source>
        <dbReference type="ARBA" id="ARBA00022692"/>
    </source>
</evidence>
<keyword evidence="5 8" id="KW-1133">Transmembrane helix</keyword>
<keyword evidence="6 8" id="KW-0472">Membrane</keyword>